<dbReference type="AlphaFoldDB" id="A0A4C1SQQ5"/>
<dbReference type="SUPFAM" id="SSF54637">
    <property type="entry name" value="Thioesterase/thiol ester dehydrase-isomerase"/>
    <property type="match status" value="1"/>
</dbReference>
<dbReference type="PANTHER" id="PTHR12475:SF4">
    <property type="entry name" value="PROTEIN THEM6"/>
    <property type="match status" value="1"/>
</dbReference>
<dbReference type="OrthoDB" id="265761at2759"/>
<dbReference type="Proteomes" id="UP000299102">
    <property type="component" value="Unassembled WGS sequence"/>
</dbReference>
<organism evidence="3 4">
    <name type="scientific">Eumeta variegata</name>
    <name type="common">Bagworm moth</name>
    <name type="synonym">Eumeta japonica</name>
    <dbReference type="NCBI Taxonomy" id="151549"/>
    <lineage>
        <taxon>Eukaryota</taxon>
        <taxon>Metazoa</taxon>
        <taxon>Ecdysozoa</taxon>
        <taxon>Arthropoda</taxon>
        <taxon>Hexapoda</taxon>
        <taxon>Insecta</taxon>
        <taxon>Pterygota</taxon>
        <taxon>Neoptera</taxon>
        <taxon>Endopterygota</taxon>
        <taxon>Lepidoptera</taxon>
        <taxon>Glossata</taxon>
        <taxon>Ditrysia</taxon>
        <taxon>Tineoidea</taxon>
        <taxon>Psychidae</taxon>
        <taxon>Oiketicinae</taxon>
        <taxon>Eumeta</taxon>
    </lineage>
</organism>
<reference evidence="3 4" key="1">
    <citation type="journal article" date="2019" name="Commun. Biol.">
        <title>The bagworm genome reveals a unique fibroin gene that provides high tensile strength.</title>
        <authorList>
            <person name="Kono N."/>
            <person name="Nakamura H."/>
            <person name="Ohtoshi R."/>
            <person name="Tomita M."/>
            <person name="Numata K."/>
            <person name="Arakawa K."/>
        </authorList>
    </citation>
    <scope>NUCLEOTIDE SEQUENCE [LARGE SCALE GENOMIC DNA]</scope>
</reference>
<comment type="caution">
    <text evidence="3">The sequence shown here is derived from an EMBL/GenBank/DDBJ whole genome shotgun (WGS) entry which is preliminary data.</text>
</comment>
<accession>A0A4C1SQQ5</accession>
<dbReference type="EMBL" id="BGZK01000013">
    <property type="protein sequence ID" value="GBP04294.1"/>
    <property type="molecule type" value="Genomic_DNA"/>
</dbReference>
<dbReference type="InterPro" id="IPR051490">
    <property type="entry name" value="THEM6_lcsJ_thioesterase"/>
</dbReference>
<name>A0A4C1SQQ5_EUMVA</name>
<evidence type="ECO:0000256" key="1">
    <source>
        <dbReference type="ARBA" id="ARBA00038228"/>
    </source>
</evidence>
<dbReference type="Pfam" id="PF13279">
    <property type="entry name" value="4HBT_2"/>
    <property type="match status" value="1"/>
</dbReference>
<sequence>MRPARILRELDFARYYYYDRTGLYARSKRLGITSLQGATHVIILQPVPLFGSYKIETRLVYWDECSLFFRHELVTLADGCRRALLVSRQHSVGGTITDLLKDLPGTSFNRICPIYIRKWLDAMLITGAKLRQLEYKQFEK</sequence>
<dbReference type="InterPro" id="IPR029069">
    <property type="entry name" value="HotDog_dom_sf"/>
</dbReference>
<evidence type="ECO:0000256" key="2">
    <source>
        <dbReference type="ARBA" id="ARBA00041112"/>
    </source>
</evidence>
<dbReference type="PANTHER" id="PTHR12475">
    <property type="match status" value="1"/>
</dbReference>
<gene>
    <name evidence="3" type="ORF">EVAR_6512_1</name>
</gene>
<protein>
    <recommendedName>
        <fullName evidence="2">Protein THEM6</fullName>
    </recommendedName>
</protein>
<comment type="similarity">
    <text evidence="1">Belongs to the THEM6 family.</text>
</comment>
<proteinExistence type="inferred from homology"/>
<keyword evidence="4" id="KW-1185">Reference proteome</keyword>
<evidence type="ECO:0000313" key="3">
    <source>
        <dbReference type="EMBL" id="GBP04294.1"/>
    </source>
</evidence>
<evidence type="ECO:0000313" key="4">
    <source>
        <dbReference type="Proteomes" id="UP000299102"/>
    </source>
</evidence>